<accession>A0A3T0E7P9</accession>
<dbReference type="EMBL" id="CP018911">
    <property type="protein sequence ID" value="AZU03352.1"/>
    <property type="molecule type" value="Genomic_DNA"/>
</dbReference>
<sequence length="46" mass="4677">MSRAFTGCGLVGITVPDMVSGRAFSEPSRALPSLAGTVPQPQKTGT</sequence>
<evidence type="ECO:0000313" key="2">
    <source>
        <dbReference type="Proteomes" id="UP000286954"/>
    </source>
</evidence>
<dbReference type="Proteomes" id="UP000286954">
    <property type="component" value="Chromosome"/>
</dbReference>
<name>A0A3T0E7P9_9PROT</name>
<reference evidence="1 2" key="1">
    <citation type="submission" date="2016-12" db="EMBL/GenBank/DDBJ databases">
        <title>The genome of dimorphic prosthecate Glycocaulis alkaliphilus 6b-8t, isolated from crude oil dictates its adaptability in petroleum environments.</title>
        <authorList>
            <person name="Wu X.-L."/>
            <person name="Geng S."/>
        </authorList>
    </citation>
    <scope>NUCLEOTIDE SEQUENCE [LARGE SCALE GENOMIC DNA]</scope>
    <source>
        <strain evidence="1 2">6B-8</strain>
    </source>
</reference>
<gene>
    <name evidence="1" type="ORF">X907_0808</name>
</gene>
<dbReference type="AlphaFoldDB" id="A0A3T0E7P9"/>
<dbReference type="KEGG" id="gak:X907_0808"/>
<protein>
    <submittedName>
        <fullName evidence="1">Uncharacterized protein</fullName>
    </submittedName>
</protein>
<keyword evidence="2" id="KW-1185">Reference proteome</keyword>
<evidence type="ECO:0000313" key="1">
    <source>
        <dbReference type="EMBL" id="AZU03352.1"/>
    </source>
</evidence>
<organism evidence="1 2">
    <name type="scientific">Glycocaulis alkaliphilus</name>
    <dbReference type="NCBI Taxonomy" id="1434191"/>
    <lineage>
        <taxon>Bacteria</taxon>
        <taxon>Pseudomonadati</taxon>
        <taxon>Pseudomonadota</taxon>
        <taxon>Alphaproteobacteria</taxon>
        <taxon>Maricaulales</taxon>
        <taxon>Maricaulaceae</taxon>
        <taxon>Glycocaulis</taxon>
    </lineage>
</organism>
<proteinExistence type="predicted"/>